<dbReference type="PRINTS" id="PR00080">
    <property type="entry name" value="SDRFAMILY"/>
</dbReference>
<dbReference type="EMBL" id="CP046910">
    <property type="protein sequence ID" value="QGZ56378.1"/>
    <property type="molecule type" value="Genomic_DNA"/>
</dbReference>
<dbReference type="FunFam" id="3.40.50.720:FF:000084">
    <property type="entry name" value="Short-chain dehydrogenase reductase"/>
    <property type="match status" value="1"/>
</dbReference>
<dbReference type="InterPro" id="IPR020904">
    <property type="entry name" value="Sc_DH/Rdtase_CS"/>
</dbReference>
<evidence type="ECO:0000313" key="2">
    <source>
        <dbReference type="EMBL" id="QGZ56378.1"/>
    </source>
</evidence>
<comment type="similarity">
    <text evidence="1">Belongs to the short-chain dehydrogenases/reductases (SDR) family.</text>
</comment>
<dbReference type="RefSeq" id="WP_158759341.1">
    <property type="nucleotide sequence ID" value="NZ_CP046910.1"/>
</dbReference>
<keyword evidence="3" id="KW-1185">Reference proteome</keyword>
<reference evidence="2 3" key="1">
    <citation type="submission" date="2019-12" db="EMBL/GenBank/DDBJ databases">
        <title>Paraburkholderia acidiphila 7Q-K02 sp. nov and Paraburkholderia acidisoli DHF22 sp. nov., two strains isolated from forest soil.</title>
        <authorList>
            <person name="Gao Z."/>
            <person name="Qiu L."/>
        </authorList>
    </citation>
    <scope>NUCLEOTIDE SEQUENCE [LARGE SCALE GENOMIC DNA]</scope>
    <source>
        <strain evidence="2 3">7Q-K02</strain>
    </source>
</reference>
<name>A0A7Z2JA55_9BURK</name>
<dbReference type="AlphaFoldDB" id="A0A7Z2JA55"/>
<dbReference type="PANTHER" id="PTHR42760:SF40">
    <property type="entry name" value="3-OXOACYL-[ACYL-CARRIER-PROTEIN] REDUCTASE, CHLOROPLASTIC"/>
    <property type="match status" value="1"/>
</dbReference>
<accession>A0A7Z2JA55</accession>
<dbReference type="OrthoDB" id="6823797at2"/>
<dbReference type="InterPro" id="IPR002347">
    <property type="entry name" value="SDR_fam"/>
</dbReference>
<dbReference type="SUPFAM" id="SSF51735">
    <property type="entry name" value="NAD(P)-binding Rossmann-fold domains"/>
    <property type="match status" value="1"/>
</dbReference>
<dbReference type="PRINTS" id="PR00081">
    <property type="entry name" value="GDHRDH"/>
</dbReference>
<dbReference type="PROSITE" id="PS00061">
    <property type="entry name" value="ADH_SHORT"/>
    <property type="match status" value="1"/>
</dbReference>
<protein>
    <submittedName>
        <fullName evidence="2">SDR family oxidoreductase</fullName>
    </submittedName>
</protein>
<dbReference type="CDD" id="cd05233">
    <property type="entry name" value="SDR_c"/>
    <property type="match status" value="1"/>
</dbReference>
<proteinExistence type="inferred from homology"/>
<dbReference type="GO" id="GO:0030497">
    <property type="term" value="P:fatty acid elongation"/>
    <property type="evidence" value="ECO:0007669"/>
    <property type="project" value="TreeGrafter"/>
</dbReference>
<dbReference type="KEGG" id="pacp:FAZ97_15405"/>
<evidence type="ECO:0000313" key="3">
    <source>
        <dbReference type="Proteomes" id="UP000434209"/>
    </source>
</evidence>
<dbReference type="Gene3D" id="3.40.50.720">
    <property type="entry name" value="NAD(P)-binding Rossmann-like Domain"/>
    <property type="match status" value="1"/>
</dbReference>
<dbReference type="Proteomes" id="UP000434209">
    <property type="component" value="Chromosome 2"/>
</dbReference>
<dbReference type="PANTHER" id="PTHR42760">
    <property type="entry name" value="SHORT-CHAIN DEHYDROGENASES/REDUCTASES FAMILY MEMBER"/>
    <property type="match status" value="1"/>
</dbReference>
<gene>
    <name evidence="2" type="ORF">FAZ97_15405</name>
</gene>
<organism evidence="2 3">
    <name type="scientific">Paraburkholderia acidiphila</name>
    <dbReference type="NCBI Taxonomy" id="2571747"/>
    <lineage>
        <taxon>Bacteria</taxon>
        <taxon>Pseudomonadati</taxon>
        <taxon>Pseudomonadota</taxon>
        <taxon>Betaproteobacteria</taxon>
        <taxon>Burkholderiales</taxon>
        <taxon>Burkholderiaceae</taxon>
        <taxon>Paraburkholderia</taxon>
    </lineage>
</organism>
<dbReference type="InterPro" id="IPR036291">
    <property type="entry name" value="NAD(P)-bd_dom_sf"/>
</dbReference>
<evidence type="ECO:0000256" key="1">
    <source>
        <dbReference type="ARBA" id="ARBA00006484"/>
    </source>
</evidence>
<sequence>MTVATKRLALVTGGNQGIGLATVRRLLASGVQVLAVDLADDNLVDLPLHRLVVNLAAKDAPARIVDAITALGSGLDILVNNAGVGGSRRLADSDDLLIDRIVDINLRAVLRLTRDCLPLMKSGASIVNVASVFGEVGFPGSTAYAVTKAGISQFTRQLASEISEKGIRVNAVAPGLIRTPMTETRLERDTSYRDAMLGATPLRRVGLPEDVASVIGFLVGEDASFVNGQVIAVDGGWLTCRYLA</sequence>
<dbReference type="Pfam" id="PF13561">
    <property type="entry name" value="adh_short_C2"/>
    <property type="match status" value="1"/>
</dbReference>
<dbReference type="GO" id="GO:0016616">
    <property type="term" value="F:oxidoreductase activity, acting on the CH-OH group of donors, NAD or NADP as acceptor"/>
    <property type="evidence" value="ECO:0007669"/>
    <property type="project" value="TreeGrafter"/>
</dbReference>